<keyword evidence="2" id="KW-0238">DNA-binding</keyword>
<dbReference type="Pfam" id="PF12833">
    <property type="entry name" value="HTH_18"/>
    <property type="match status" value="1"/>
</dbReference>
<dbReference type="EMBL" id="ALWO02000046">
    <property type="protein sequence ID" value="EOZ93467.1"/>
    <property type="molecule type" value="Genomic_DNA"/>
</dbReference>
<protein>
    <submittedName>
        <fullName evidence="5">Transcriptional regulator</fullName>
    </submittedName>
</protein>
<gene>
    <name evidence="5" type="ORF">A33Q_3726</name>
</gene>
<dbReference type="GO" id="GO:0003700">
    <property type="term" value="F:DNA-binding transcription factor activity"/>
    <property type="evidence" value="ECO:0007669"/>
    <property type="project" value="InterPro"/>
</dbReference>
<evidence type="ECO:0000313" key="5">
    <source>
        <dbReference type="EMBL" id="EOZ93467.1"/>
    </source>
</evidence>
<dbReference type="Proteomes" id="UP000006073">
    <property type="component" value="Unassembled WGS sequence"/>
</dbReference>
<dbReference type="PROSITE" id="PS01124">
    <property type="entry name" value="HTH_ARAC_FAMILY_2"/>
    <property type="match status" value="1"/>
</dbReference>
<dbReference type="InterPro" id="IPR009057">
    <property type="entry name" value="Homeodomain-like_sf"/>
</dbReference>
<comment type="caution">
    <text evidence="5">The sequence shown here is derived from an EMBL/GenBank/DDBJ whole genome shotgun (WGS) entry which is preliminary data.</text>
</comment>
<dbReference type="PANTHER" id="PTHR43280">
    <property type="entry name" value="ARAC-FAMILY TRANSCRIPTIONAL REGULATOR"/>
    <property type="match status" value="1"/>
</dbReference>
<evidence type="ECO:0000313" key="6">
    <source>
        <dbReference type="Proteomes" id="UP000006073"/>
    </source>
</evidence>
<dbReference type="SUPFAM" id="SSF46689">
    <property type="entry name" value="Homeodomain-like"/>
    <property type="match status" value="1"/>
</dbReference>
<feature type="domain" description="HTH araC/xylS-type" evidence="4">
    <location>
        <begin position="6"/>
        <end position="109"/>
    </location>
</feature>
<evidence type="ECO:0000256" key="3">
    <source>
        <dbReference type="ARBA" id="ARBA00023163"/>
    </source>
</evidence>
<dbReference type="InterPro" id="IPR018060">
    <property type="entry name" value="HTH_AraC"/>
</dbReference>
<keyword evidence="3" id="KW-0804">Transcription</keyword>
<keyword evidence="6" id="KW-1185">Reference proteome</keyword>
<dbReference type="PANTHER" id="PTHR43280:SF29">
    <property type="entry name" value="ARAC-FAMILY TRANSCRIPTIONAL REGULATOR"/>
    <property type="match status" value="1"/>
</dbReference>
<dbReference type="Gene3D" id="1.10.10.60">
    <property type="entry name" value="Homeodomain-like"/>
    <property type="match status" value="1"/>
</dbReference>
<dbReference type="AlphaFoldDB" id="S2D2A7"/>
<organism evidence="5 6">
    <name type="scientific">Indibacter alkaliphilus (strain CCUG 57479 / KCTC 22604 / LW1)</name>
    <dbReference type="NCBI Taxonomy" id="1189612"/>
    <lineage>
        <taxon>Bacteria</taxon>
        <taxon>Pseudomonadati</taxon>
        <taxon>Bacteroidota</taxon>
        <taxon>Cytophagia</taxon>
        <taxon>Cytophagales</taxon>
        <taxon>Cyclobacteriaceae</taxon>
    </lineage>
</organism>
<sequence length="116" mass="13555">MEINVDRIIEVLEKDQLYLNPELDLYEFSKHLKIPVRTVSDLINKNLNISFPALIQKYRLEFIICRIQEKPGEVKLQKLAKEAGFKSRITFFNAFKKTTGLSPSEYIQNQIKLLSP</sequence>
<accession>S2D2A7</accession>
<proteinExistence type="predicted"/>
<dbReference type="OrthoDB" id="704028at2"/>
<dbReference type="eggNOG" id="COG2207">
    <property type="taxonomic scope" value="Bacteria"/>
</dbReference>
<keyword evidence="1" id="KW-0805">Transcription regulation</keyword>
<evidence type="ECO:0000256" key="1">
    <source>
        <dbReference type="ARBA" id="ARBA00023015"/>
    </source>
</evidence>
<reference evidence="5 6" key="1">
    <citation type="journal article" date="2013" name="Genome Announc.">
        <title>Draft Genome Sequence of Indibacter alkaliphilus Strain LW1T, Isolated from Lonar Lake, a Haloalkaline Lake in the Buldana District of Maharashtra, India.</title>
        <authorList>
            <person name="Singh A."/>
            <person name="Kumar Jangir P."/>
            <person name="Sharma R."/>
            <person name="Singh A."/>
            <person name="Kumar Pinnaka A."/>
            <person name="Shivaji S."/>
        </authorList>
    </citation>
    <scope>NUCLEOTIDE SEQUENCE [LARGE SCALE GENOMIC DNA]</scope>
    <source>
        <strain evidence="6">CCUG 57479 / KCTC 22604 / LW1</strain>
    </source>
</reference>
<dbReference type="GO" id="GO:0043565">
    <property type="term" value="F:sequence-specific DNA binding"/>
    <property type="evidence" value="ECO:0007669"/>
    <property type="project" value="InterPro"/>
</dbReference>
<dbReference type="SMART" id="SM00342">
    <property type="entry name" value="HTH_ARAC"/>
    <property type="match status" value="1"/>
</dbReference>
<evidence type="ECO:0000256" key="2">
    <source>
        <dbReference type="ARBA" id="ARBA00023125"/>
    </source>
</evidence>
<dbReference type="STRING" id="1189612.A33Q_3726"/>
<name>S2D2A7_INDAL</name>
<dbReference type="RefSeq" id="WP_009036078.1">
    <property type="nucleotide sequence ID" value="NZ_ALWO02000046.1"/>
</dbReference>
<evidence type="ECO:0000259" key="4">
    <source>
        <dbReference type="PROSITE" id="PS01124"/>
    </source>
</evidence>